<dbReference type="PANTHER" id="PTHR34152">
    <property type="entry name" value="PROTEIN CBG12353-RELATED"/>
    <property type="match status" value="1"/>
</dbReference>
<keyword evidence="1" id="KW-1133">Transmembrane helix</keyword>
<feature type="transmembrane region" description="Helical" evidence="1">
    <location>
        <begin position="128"/>
        <end position="148"/>
    </location>
</feature>
<keyword evidence="3" id="KW-1185">Reference proteome</keyword>
<feature type="transmembrane region" description="Helical" evidence="1">
    <location>
        <begin position="72"/>
        <end position="95"/>
    </location>
</feature>
<dbReference type="EnsemblMetazoa" id="CJA07307.1">
    <property type="protein sequence ID" value="CJA07307.1"/>
    <property type="gene ID" value="WBGene00126511"/>
</dbReference>
<dbReference type="Proteomes" id="UP000005237">
    <property type="component" value="Unassembled WGS sequence"/>
</dbReference>
<organism evidence="2 3">
    <name type="scientific">Caenorhabditis japonica</name>
    <dbReference type="NCBI Taxonomy" id="281687"/>
    <lineage>
        <taxon>Eukaryota</taxon>
        <taxon>Metazoa</taxon>
        <taxon>Ecdysozoa</taxon>
        <taxon>Nematoda</taxon>
        <taxon>Chromadorea</taxon>
        <taxon>Rhabditida</taxon>
        <taxon>Rhabditina</taxon>
        <taxon>Rhabditomorpha</taxon>
        <taxon>Rhabditoidea</taxon>
        <taxon>Rhabditidae</taxon>
        <taxon>Peloderinae</taxon>
        <taxon>Caenorhabditis</taxon>
    </lineage>
</organism>
<evidence type="ECO:0000313" key="2">
    <source>
        <dbReference type="EnsemblMetazoa" id="CJA07307.1"/>
    </source>
</evidence>
<evidence type="ECO:0000313" key="3">
    <source>
        <dbReference type="Proteomes" id="UP000005237"/>
    </source>
</evidence>
<sequence length="221" mass="24916">MPPIPKVPSMPGQQVRDEYDAAVRRVKRTDKLPPKVVFVVRAVSSCFGLCMSVFLITVGSMNVGNCEEDKHIPFWLIVTGVVIFISALNFPFYMIGRSKARKAKAPAEPTETDIKNHTPFKMHRISRFTFFCLCMCIPIGIVWTFRIFHGHENCDPVTYWTAFAVSILYCFWMVLMVGVCCLGCCMVGATRMAKQVDAVRAKKRRRSGAKGVKAVHMQEVV</sequence>
<reference evidence="3" key="1">
    <citation type="submission" date="2010-08" db="EMBL/GenBank/DDBJ databases">
        <authorList>
            <consortium name="Caenorhabditis japonica Sequencing Consortium"/>
            <person name="Wilson R.K."/>
        </authorList>
    </citation>
    <scope>NUCLEOTIDE SEQUENCE [LARGE SCALE GENOMIC DNA]</scope>
    <source>
        <strain evidence="3">DF5081</strain>
    </source>
</reference>
<dbReference type="PANTHER" id="PTHR34152:SF2">
    <property type="entry name" value="CONSERVED PLASMA MEMBRANE PROTEIN"/>
    <property type="match status" value="1"/>
</dbReference>
<dbReference type="AlphaFoldDB" id="A0A8R1HV32"/>
<protein>
    <submittedName>
        <fullName evidence="2">Uncharacterized protein</fullName>
    </submittedName>
</protein>
<keyword evidence="1" id="KW-0472">Membrane</keyword>
<dbReference type="OMA" id="KMHRISR"/>
<proteinExistence type="predicted"/>
<feature type="transmembrane region" description="Helical" evidence="1">
    <location>
        <begin position="36"/>
        <end position="60"/>
    </location>
</feature>
<accession>A0A8R1HV32</accession>
<keyword evidence="1" id="KW-0812">Transmembrane</keyword>
<name>A0A8R1HV32_CAEJA</name>
<reference evidence="2" key="2">
    <citation type="submission" date="2022-06" db="UniProtKB">
        <authorList>
            <consortium name="EnsemblMetazoa"/>
        </authorList>
    </citation>
    <scope>IDENTIFICATION</scope>
    <source>
        <strain evidence="2">DF5081</strain>
    </source>
</reference>
<feature type="transmembrane region" description="Helical" evidence="1">
    <location>
        <begin position="160"/>
        <end position="185"/>
    </location>
</feature>
<evidence type="ECO:0000256" key="1">
    <source>
        <dbReference type="SAM" id="Phobius"/>
    </source>
</evidence>